<evidence type="ECO:0000256" key="1">
    <source>
        <dbReference type="SAM" id="MobiDB-lite"/>
    </source>
</evidence>
<organism evidence="2 3">
    <name type="scientific">Austwickia chelonae NBRC 105200</name>
    <dbReference type="NCBI Taxonomy" id="1184607"/>
    <lineage>
        <taxon>Bacteria</taxon>
        <taxon>Bacillati</taxon>
        <taxon>Actinomycetota</taxon>
        <taxon>Actinomycetes</taxon>
        <taxon>Micrococcales</taxon>
        <taxon>Dermatophilaceae</taxon>
        <taxon>Austwickia</taxon>
    </lineage>
</organism>
<accession>K6V7U7</accession>
<sequence length="546" mass="57899">MKYSFRADAPRERHEAERGYLETTIFSGASGDIVSDTPRRPGGDDQPDFAQLFQQFLGDPNNPAMSEAMRSMGMDQSNPAMMGALAAQLRSFFEAAPTDGINTQLCSDTARQTATADGDPAVGDIERREVVEAVRIAELWLSQATTLDSPGAPAQAWSRSEWVSRTLDLWIKIVSPVAQGVNAAVVTATRGQLEQFSGENPPAIPGMPPGLDLNAMIAQFEPMLTRMSSSMFGVQTGQAIGTLATDVVSATEVGLPLLSTPTVALIPANVTALAEGLEVDIAQVRLYLALRESARTRLFSGVPWLGSQLLAAVEAYARDITIDTEGIERKLAEIDPRDPQAMQQALSKTLFSPEPSDAQKAALTRLETLLALTEGWVDVVTGKACEGRLPQAAALSESIRRRRATGGPAEAIFGELVGLHLRPRRLRDAANLFSALENAGGQSVRDSVWAHPDVAPTAADLDDILGFVERTCGDGHSEGDDGLGGLGGEIDAALAQILGTADTEKSPDPEGKTPPGSHPNREGNPRKDDPPSPGESRDGGNTPPLA</sequence>
<dbReference type="InterPro" id="IPR042271">
    <property type="entry name" value="Zinicin_2_N"/>
</dbReference>
<keyword evidence="3" id="KW-1185">Reference proteome</keyword>
<dbReference type="Pfam" id="PF10103">
    <property type="entry name" value="Zincin_2"/>
    <property type="match status" value="1"/>
</dbReference>
<dbReference type="EMBL" id="BAGZ01000008">
    <property type="protein sequence ID" value="GAB78303.1"/>
    <property type="molecule type" value="Genomic_DNA"/>
</dbReference>
<name>K6V7U7_9MICO</name>
<evidence type="ECO:0000313" key="3">
    <source>
        <dbReference type="Proteomes" id="UP000008495"/>
    </source>
</evidence>
<proteinExistence type="predicted"/>
<dbReference type="NCBIfam" id="TIGR03624">
    <property type="entry name" value="putative hydrolase"/>
    <property type="match status" value="1"/>
</dbReference>
<protein>
    <recommendedName>
        <fullName evidence="4">Hydrolase</fullName>
    </recommendedName>
</protein>
<feature type="compositionally biased region" description="Basic and acidic residues" evidence="1">
    <location>
        <begin position="519"/>
        <end position="538"/>
    </location>
</feature>
<dbReference type="SUPFAM" id="SSF55486">
    <property type="entry name" value="Metalloproteases ('zincins'), catalytic domain"/>
    <property type="match status" value="1"/>
</dbReference>
<dbReference type="STRING" id="100225.SAMN05421595_0819"/>
<feature type="region of interest" description="Disordered" evidence="1">
    <location>
        <begin position="499"/>
        <end position="546"/>
    </location>
</feature>
<dbReference type="PANTHER" id="PTHR39420">
    <property type="match status" value="1"/>
</dbReference>
<dbReference type="AlphaFoldDB" id="K6V7U7"/>
<comment type="caution">
    <text evidence="2">The sequence shown here is derived from an EMBL/GenBank/DDBJ whole genome shotgun (WGS) entry which is preliminary data.</text>
</comment>
<dbReference type="Proteomes" id="UP000008495">
    <property type="component" value="Unassembled WGS sequence"/>
</dbReference>
<feature type="compositionally biased region" description="Basic and acidic residues" evidence="1">
    <location>
        <begin position="502"/>
        <end position="511"/>
    </location>
</feature>
<gene>
    <name evidence="2" type="ORF">AUCHE_08_05490</name>
</gene>
<evidence type="ECO:0008006" key="4">
    <source>
        <dbReference type="Google" id="ProtNLM"/>
    </source>
</evidence>
<dbReference type="PANTHER" id="PTHR39420:SF2">
    <property type="entry name" value="HYDROLASE"/>
    <property type="match status" value="1"/>
</dbReference>
<dbReference type="Gene3D" id="1.20.150.30">
    <property type="entry name" value="Zincin-like metallopeptidase, N-terminal domain"/>
    <property type="match status" value="1"/>
</dbReference>
<dbReference type="InterPro" id="IPR018766">
    <property type="entry name" value="Zinicin_2"/>
</dbReference>
<dbReference type="eggNOG" id="COG5282">
    <property type="taxonomic scope" value="Bacteria"/>
</dbReference>
<reference evidence="2 3" key="1">
    <citation type="submission" date="2012-08" db="EMBL/GenBank/DDBJ databases">
        <title>Whole genome shotgun sequence of Austwickia chelonae NBRC 105200.</title>
        <authorList>
            <person name="Yoshida I."/>
            <person name="Hosoyama A."/>
            <person name="Tsuchikane K."/>
            <person name="Katsumata H."/>
            <person name="Ando Y."/>
            <person name="Ohji S."/>
            <person name="Hamada M."/>
            <person name="Tamura T."/>
            <person name="Yamazoe A."/>
            <person name="Yamazaki S."/>
            <person name="Fujita N."/>
        </authorList>
    </citation>
    <scope>NUCLEOTIDE SEQUENCE [LARGE SCALE GENOMIC DNA]</scope>
    <source>
        <strain evidence="2 3">NBRC 105200</strain>
    </source>
</reference>
<evidence type="ECO:0000313" key="2">
    <source>
        <dbReference type="EMBL" id="GAB78303.1"/>
    </source>
</evidence>